<dbReference type="InterPro" id="IPR017911">
    <property type="entry name" value="MacB-like_ATP-bd"/>
</dbReference>
<dbReference type="Proteomes" id="UP000307706">
    <property type="component" value="Unassembled WGS sequence"/>
</dbReference>
<evidence type="ECO:0000313" key="6">
    <source>
        <dbReference type="EMBL" id="TMP60129.1"/>
    </source>
</evidence>
<evidence type="ECO:0000256" key="3">
    <source>
        <dbReference type="ARBA" id="ARBA00022840"/>
    </source>
</evidence>
<evidence type="ECO:0000313" key="7">
    <source>
        <dbReference type="Proteomes" id="UP000305730"/>
    </source>
</evidence>
<reference evidence="6 8" key="1">
    <citation type="submission" date="2017-12" db="EMBL/GenBank/DDBJ databases">
        <authorList>
            <person name="Paulsen S."/>
            <person name="Gram L.K."/>
        </authorList>
    </citation>
    <scope>NUCLEOTIDE SEQUENCE [LARGE SCALE GENOMIC DNA]</scope>
    <source>
        <strain evidence="6 8">S2231</strain>
        <strain evidence="5">S2233</strain>
    </source>
</reference>
<dbReference type="SUPFAM" id="SSF52540">
    <property type="entry name" value="P-loop containing nucleoside triphosphate hydrolases"/>
    <property type="match status" value="1"/>
</dbReference>
<keyword evidence="2" id="KW-0547">Nucleotide-binding</keyword>
<evidence type="ECO:0000313" key="5">
    <source>
        <dbReference type="EMBL" id="TMP38805.1"/>
    </source>
</evidence>
<gene>
    <name evidence="6" type="ORF">CWB96_07910</name>
    <name evidence="5" type="ORF">CWB97_21495</name>
</gene>
<dbReference type="Pfam" id="PF00005">
    <property type="entry name" value="ABC_tran"/>
    <property type="match status" value="1"/>
</dbReference>
<keyword evidence="1" id="KW-0813">Transport</keyword>
<dbReference type="PROSITE" id="PS00211">
    <property type="entry name" value="ABC_TRANSPORTER_1"/>
    <property type="match status" value="1"/>
</dbReference>
<evidence type="ECO:0000259" key="4">
    <source>
        <dbReference type="PROSITE" id="PS50893"/>
    </source>
</evidence>
<dbReference type="PANTHER" id="PTHR24220">
    <property type="entry name" value="IMPORT ATP-BINDING PROTEIN"/>
    <property type="match status" value="1"/>
</dbReference>
<dbReference type="EMBL" id="PNCK01000110">
    <property type="protein sequence ID" value="TMP38805.1"/>
    <property type="molecule type" value="Genomic_DNA"/>
</dbReference>
<evidence type="ECO:0000256" key="1">
    <source>
        <dbReference type="ARBA" id="ARBA00022448"/>
    </source>
</evidence>
<dbReference type="GO" id="GO:0022857">
    <property type="term" value="F:transmembrane transporter activity"/>
    <property type="evidence" value="ECO:0007669"/>
    <property type="project" value="TreeGrafter"/>
</dbReference>
<keyword evidence="3 6" id="KW-0067">ATP-binding</keyword>
<feature type="domain" description="ABC transporter" evidence="4">
    <location>
        <begin position="2"/>
        <end position="218"/>
    </location>
</feature>
<dbReference type="SMART" id="SM00382">
    <property type="entry name" value="AAA"/>
    <property type="match status" value="1"/>
</dbReference>
<dbReference type="InterPro" id="IPR003593">
    <property type="entry name" value="AAA+_ATPase"/>
</dbReference>
<dbReference type="OrthoDB" id="9801477at2"/>
<dbReference type="InterPro" id="IPR003439">
    <property type="entry name" value="ABC_transporter-like_ATP-bd"/>
</dbReference>
<accession>A0A5S3XQW6</accession>
<dbReference type="AlphaFoldDB" id="A0A5S3XQW6"/>
<dbReference type="InterPro" id="IPR015854">
    <property type="entry name" value="ABC_transpr_LolD-like"/>
</dbReference>
<reference evidence="6" key="3">
    <citation type="submission" date="2019-09" db="EMBL/GenBank/DDBJ databases">
        <title>Co-occurence of chitin degradation, pigmentation and bioactivity in marine Pseudoalteromonas.</title>
        <authorList>
            <person name="Sonnenschein E.C."/>
            <person name="Bech P.K."/>
        </authorList>
    </citation>
    <scope>NUCLEOTIDE SEQUENCE</scope>
    <source>
        <strain evidence="6">S2231</strain>
        <strain evidence="7">S2233</strain>
    </source>
</reference>
<dbReference type="InterPro" id="IPR017871">
    <property type="entry name" value="ABC_transporter-like_CS"/>
</dbReference>
<evidence type="ECO:0000313" key="8">
    <source>
        <dbReference type="Proteomes" id="UP000307706"/>
    </source>
</evidence>
<dbReference type="GO" id="GO:0016887">
    <property type="term" value="F:ATP hydrolysis activity"/>
    <property type="evidence" value="ECO:0007669"/>
    <property type="project" value="InterPro"/>
</dbReference>
<dbReference type="PROSITE" id="PS50893">
    <property type="entry name" value="ABC_TRANSPORTER_2"/>
    <property type="match status" value="1"/>
</dbReference>
<dbReference type="PANTHER" id="PTHR24220:SF659">
    <property type="entry name" value="TRANSPORTER, PUTATIVE-RELATED"/>
    <property type="match status" value="1"/>
</dbReference>
<keyword evidence="7" id="KW-1185">Reference proteome</keyword>
<proteinExistence type="predicted"/>
<dbReference type="EMBL" id="PNCL01000029">
    <property type="protein sequence ID" value="TMP60129.1"/>
    <property type="molecule type" value="Genomic_DNA"/>
</dbReference>
<organism evidence="6 8">
    <name type="scientific">Pseudoalteromonas citrea</name>
    <dbReference type="NCBI Taxonomy" id="43655"/>
    <lineage>
        <taxon>Bacteria</taxon>
        <taxon>Pseudomonadati</taxon>
        <taxon>Pseudomonadota</taxon>
        <taxon>Gammaproteobacteria</taxon>
        <taxon>Alteromonadales</taxon>
        <taxon>Pseudoalteromonadaceae</taxon>
        <taxon>Pseudoalteromonas</taxon>
    </lineage>
</organism>
<dbReference type="Gene3D" id="3.40.50.300">
    <property type="entry name" value="P-loop containing nucleotide triphosphate hydrolases"/>
    <property type="match status" value="1"/>
</dbReference>
<comment type="caution">
    <text evidence="6">The sequence shown here is derived from an EMBL/GenBank/DDBJ whole genome shotgun (WGS) entry which is preliminary data.</text>
</comment>
<dbReference type="RefSeq" id="WP_138598605.1">
    <property type="nucleotide sequence ID" value="NZ_PNCK01000110.1"/>
</dbReference>
<dbReference type="InterPro" id="IPR027417">
    <property type="entry name" value="P-loop_NTPase"/>
</dbReference>
<evidence type="ECO:0000256" key="2">
    <source>
        <dbReference type="ARBA" id="ARBA00022741"/>
    </source>
</evidence>
<dbReference type="GO" id="GO:0005524">
    <property type="term" value="F:ATP binding"/>
    <property type="evidence" value="ECO:0007669"/>
    <property type="project" value="UniProtKB-KW"/>
</dbReference>
<dbReference type="Proteomes" id="UP000305730">
    <property type="component" value="Unassembled WGS sequence"/>
</dbReference>
<protein>
    <submittedName>
        <fullName evidence="6">ABC transporter ATP-binding protein</fullName>
    </submittedName>
</protein>
<sequence length="218" mass="24238">MIELKNVTFQRTDGTDKRTILDNITLVIERATQVALLGDSGSGKSTLLNLLAGLLTPNSGEVIVNNQTISTLTMQQLAYYRRTIGIIFQQYQLLSPLTVKDNITFQARLNKVDCSEQDIQQLSQRLGIAHKLNVLPQQLSGGEQQRVGIARAILNRPKLLLADEPTGNLDAQRAQEVLELLMALCHERDINLVLVTHSARLASQLSRQLVLKDGKLYD</sequence>
<reference evidence="8" key="2">
    <citation type="submission" date="2019-06" db="EMBL/GenBank/DDBJ databases">
        <title>Co-occurence of chitin degradation, pigmentation and bioactivity in marine Pseudoalteromonas.</title>
        <authorList>
            <person name="Sonnenschein E.C."/>
            <person name="Bech P.K."/>
        </authorList>
    </citation>
    <scope>NUCLEOTIDE SEQUENCE [LARGE SCALE GENOMIC DNA]</scope>
    <source>
        <strain evidence="8">S2231</strain>
        <strain evidence="5">S2233</strain>
    </source>
</reference>
<dbReference type="CDD" id="cd03255">
    <property type="entry name" value="ABC_MJ0796_LolCDE_FtsE"/>
    <property type="match status" value="1"/>
</dbReference>
<name>A0A5S3XQW6_9GAMM</name>
<dbReference type="GO" id="GO:0005886">
    <property type="term" value="C:plasma membrane"/>
    <property type="evidence" value="ECO:0007669"/>
    <property type="project" value="TreeGrafter"/>
</dbReference>